<evidence type="ECO:0000256" key="1">
    <source>
        <dbReference type="ARBA" id="ARBA00004389"/>
    </source>
</evidence>
<dbReference type="InterPro" id="IPR011047">
    <property type="entry name" value="Quinoprotein_ADH-like_sf"/>
</dbReference>
<keyword evidence="5" id="KW-0677">Repeat</keyword>
<keyword evidence="3" id="KW-0853">WD repeat</keyword>
<dbReference type="RefSeq" id="XP_018298586.1">
    <property type="nucleotide sequence ID" value="XM_018434354.1"/>
</dbReference>
<reference evidence="12" key="1">
    <citation type="submission" date="2015-06" db="EMBL/GenBank/DDBJ databases">
        <title>Expansion of signal transduction pathways in fungi by whole-genome duplication.</title>
        <authorList>
            <consortium name="DOE Joint Genome Institute"/>
            <person name="Corrochano L.M."/>
            <person name="Kuo A."/>
            <person name="Marcet-Houben M."/>
            <person name="Polaino S."/>
            <person name="Salamov A."/>
            <person name="Villalobos J.M."/>
            <person name="Alvarez M.I."/>
            <person name="Avalos J."/>
            <person name="Benito E.P."/>
            <person name="Benoit I."/>
            <person name="Burger G."/>
            <person name="Camino L.P."/>
            <person name="Canovas D."/>
            <person name="Cerda-Olmedo E."/>
            <person name="Cheng J.-F."/>
            <person name="Dominguez A."/>
            <person name="Elias M."/>
            <person name="Eslava A.P."/>
            <person name="Glaser F."/>
            <person name="Grimwood J."/>
            <person name="Gutierrez G."/>
            <person name="Heitman J."/>
            <person name="Henrissat B."/>
            <person name="Iturriaga E.A."/>
            <person name="Lang B.F."/>
            <person name="Lavin J.L."/>
            <person name="Lee S."/>
            <person name="Li W."/>
            <person name="Lindquist E."/>
            <person name="Lopez-Garcia S."/>
            <person name="Luque E.M."/>
            <person name="Marcos A.T."/>
            <person name="Martin J."/>
            <person name="McCluskey K."/>
            <person name="Medina H.R."/>
            <person name="Miralles-Duran A."/>
            <person name="Miyazaki A."/>
            <person name="Munoz-Torres E."/>
            <person name="Oguiza J.A."/>
            <person name="Ohm R."/>
            <person name="Olmedo M."/>
            <person name="Orejas M."/>
            <person name="Ortiz-Castellanos L."/>
            <person name="Pisabarro A.G."/>
            <person name="Rodriguez-Romero J."/>
            <person name="Ruiz-Herrera J."/>
            <person name="Ruiz-Vazquez R."/>
            <person name="Sanz C."/>
            <person name="Schackwitz W."/>
            <person name="Schmutz J."/>
            <person name="Shahriari M."/>
            <person name="Shelest E."/>
            <person name="Silva-Franco F."/>
            <person name="Soanes D."/>
            <person name="Syed K."/>
            <person name="Tagua V.G."/>
            <person name="Talbot N.J."/>
            <person name="Thon M."/>
            <person name="De vries R.P."/>
            <person name="Wiebenga A."/>
            <person name="Yadav J.S."/>
            <person name="Braun E.L."/>
            <person name="Baker S."/>
            <person name="Garre V."/>
            <person name="Horwitz B."/>
            <person name="Torres-Martinez S."/>
            <person name="Idnurm A."/>
            <person name="Herrera-Estrella A."/>
            <person name="Gabaldon T."/>
            <person name="Grigoriev I.V."/>
        </authorList>
    </citation>
    <scope>NUCLEOTIDE SEQUENCE [LARGE SCALE GENOMIC DNA]</scope>
    <source>
        <strain evidence="12">NRRL 1555(-)</strain>
    </source>
</reference>
<accession>A0A162Q6K0</accession>
<keyword evidence="7" id="KW-0931">ER-Golgi transport</keyword>
<evidence type="ECO:0000256" key="5">
    <source>
        <dbReference type="ARBA" id="ARBA00022737"/>
    </source>
</evidence>
<dbReference type="AlphaFoldDB" id="A0A162Q6K0"/>
<dbReference type="GeneID" id="28995260"/>
<keyword evidence="12" id="KW-1185">Reference proteome</keyword>
<keyword evidence="6" id="KW-0256">Endoplasmic reticulum</keyword>
<keyword evidence="10" id="KW-0472">Membrane</keyword>
<dbReference type="SUPFAM" id="SSF50998">
    <property type="entry name" value="Quinoprotein alcohol dehydrogenase-like"/>
    <property type="match status" value="1"/>
</dbReference>
<dbReference type="GO" id="GO:0015031">
    <property type="term" value="P:protein transport"/>
    <property type="evidence" value="ECO:0007669"/>
    <property type="project" value="UniProtKB-KW"/>
</dbReference>
<name>A0A162Q6K0_PHYB8</name>
<dbReference type="GO" id="GO:0006888">
    <property type="term" value="P:endoplasmic reticulum to Golgi vesicle-mediated transport"/>
    <property type="evidence" value="ECO:0007669"/>
    <property type="project" value="TreeGrafter"/>
</dbReference>
<evidence type="ECO:0000256" key="8">
    <source>
        <dbReference type="ARBA" id="ARBA00022927"/>
    </source>
</evidence>
<keyword evidence="2" id="KW-0813">Transport</keyword>
<keyword evidence="9" id="KW-1133">Transmembrane helix</keyword>
<evidence type="ECO:0000256" key="9">
    <source>
        <dbReference type="ARBA" id="ARBA00022989"/>
    </source>
</evidence>
<dbReference type="Gene3D" id="2.130.10.10">
    <property type="entry name" value="YVTN repeat-like/Quinoprotein amine dehydrogenase"/>
    <property type="match status" value="1"/>
</dbReference>
<evidence type="ECO:0000256" key="2">
    <source>
        <dbReference type="ARBA" id="ARBA00022448"/>
    </source>
</evidence>
<dbReference type="SMART" id="SM00320">
    <property type="entry name" value="WD40"/>
    <property type="match status" value="3"/>
</dbReference>
<dbReference type="PANTHER" id="PTHR23284:SF0">
    <property type="entry name" value="PROLACTIN REGULATORY ELEMENT-BINDING PROTEIN"/>
    <property type="match status" value="1"/>
</dbReference>
<dbReference type="Proteomes" id="UP000077315">
    <property type="component" value="Unassembled WGS sequence"/>
</dbReference>
<dbReference type="InterPro" id="IPR015943">
    <property type="entry name" value="WD40/YVTN_repeat-like_dom_sf"/>
</dbReference>
<dbReference type="GO" id="GO:0005789">
    <property type="term" value="C:endoplasmic reticulum membrane"/>
    <property type="evidence" value="ECO:0007669"/>
    <property type="project" value="UniProtKB-SubCell"/>
</dbReference>
<dbReference type="STRING" id="763407.A0A162Q6K0"/>
<organism evidence="11 12">
    <name type="scientific">Phycomyces blakesleeanus (strain ATCC 8743b / DSM 1359 / FGSC 10004 / NBRC 33097 / NRRL 1555)</name>
    <dbReference type="NCBI Taxonomy" id="763407"/>
    <lineage>
        <taxon>Eukaryota</taxon>
        <taxon>Fungi</taxon>
        <taxon>Fungi incertae sedis</taxon>
        <taxon>Mucoromycota</taxon>
        <taxon>Mucoromycotina</taxon>
        <taxon>Mucoromycetes</taxon>
        <taxon>Mucorales</taxon>
        <taxon>Phycomycetaceae</taxon>
        <taxon>Phycomyces</taxon>
    </lineage>
</organism>
<evidence type="ECO:0000313" key="11">
    <source>
        <dbReference type="EMBL" id="OAD80546.1"/>
    </source>
</evidence>
<keyword evidence="4" id="KW-0812">Transmembrane</keyword>
<dbReference type="PANTHER" id="PTHR23284">
    <property type="entry name" value="PROLACTIN REGULATORY ELEMENT BINDING PROTEIN"/>
    <property type="match status" value="1"/>
</dbReference>
<keyword evidence="8" id="KW-0653">Protein transport</keyword>
<evidence type="ECO:0000256" key="6">
    <source>
        <dbReference type="ARBA" id="ARBA00022824"/>
    </source>
</evidence>
<comment type="subcellular location">
    <subcellularLocation>
        <location evidence="1">Endoplasmic reticulum membrane</location>
        <topology evidence="1">Single-pass membrane protein</topology>
    </subcellularLocation>
</comment>
<sequence>MLNCPTFSVSVGIPIFGLGFTSTNHLIIGGGGGGGRSGVKNKLSAYRIDGKRRDLEEEAVYEVPEGEDAPMCLAVHPTDHSVVAGINASKKEIEAGVNKHCRVFRVTEEKWVYVNFTLHNAVQISTSKKEEEYQKVVRFSEDGSLVAVGTSDGHAEVFKYPSFESNGPTIKFDDEVLDVDIGLENDKLTCVTRDAIKLVTIRGKNSGKILQTLPVSAINKKRRLQFRSFRYGRGAVKDVGFAVVNGVDKPAGYVVRLNPYTFETIKVHQVSKKPITAMCTSFDGAILAIASSDLSITLFDASSMQILTHIKNAHNFSITSMAISTDRRTLASGSADNTCRIIFLPLQFPPISVNPFHTLFLALAIAGTLLWLTTMFNAGDLDESFAQERTVSSRPVKVVATTKIPLSNVIVPVSSPTTEFVPIETIESSTFVSQSTEARDEL</sequence>
<dbReference type="InterPro" id="IPR045260">
    <property type="entry name" value="Sec12-like"/>
</dbReference>
<evidence type="ECO:0000256" key="10">
    <source>
        <dbReference type="ARBA" id="ARBA00023136"/>
    </source>
</evidence>
<dbReference type="InterPro" id="IPR001680">
    <property type="entry name" value="WD40_rpt"/>
</dbReference>
<evidence type="ECO:0000256" key="4">
    <source>
        <dbReference type="ARBA" id="ARBA00022692"/>
    </source>
</evidence>
<dbReference type="GO" id="GO:0005085">
    <property type="term" value="F:guanyl-nucleotide exchange factor activity"/>
    <property type="evidence" value="ECO:0007669"/>
    <property type="project" value="InterPro"/>
</dbReference>
<dbReference type="VEuPathDB" id="FungiDB:PHYBLDRAFT_161189"/>
<dbReference type="InParanoid" id="A0A162Q6K0"/>
<dbReference type="GO" id="GO:0003400">
    <property type="term" value="P:regulation of COPII vesicle coating"/>
    <property type="evidence" value="ECO:0007669"/>
    <property type="project" value="TreeGrafter"/>
</dbReference>
<dbReference type="EMBL" id="KV440971">
    <property type="protein sequence ID" value="OAD80546.1"/>
    <property type="molecule type" value="Genomic_DNA"/>
</dbReference>
<dbReference type="Pfam" id="PF00400">
    <property type="entry name" value="WD40"/>
    <property type="match status" value="1"/>
</dbReference>
<dbReference type="OrthoDB" id="2013972at2759"/>
<evidence type="ECO:0000256" key="7">
    <source>
        <dbReference type="ARBA" id="ARBA00022892"/>
    </source>
</evidence>
<proteinExistence type="predicted"/>
<evidence type="ECO:0000313" key="12">
    <source>
        <dbReference type="Proteomes" id="UP000077315"/>
    </source>
</evidence>
<dbReference type="FunCoup" id="A0A162Q6K0">
    <property type="interactions" value="78"/>
</dbReference>
<protein>
    <submittedName>
        <fullName evidence="11">Uncharacterized protein</fullName>
    </submittedName>
</protein>
<gene>
    <name evidence="11" type="ORF">PHYBLDRAFT_161189</name>
</gene>
<evidence type="ECO:0000256" key="3">
    <source>
        <dbReference type="ARBA" id="ARBA00022574"/>
    </source>
</evidence>